<sequence>MSFIEIEIDNGTYKTIKWIEIKDQVMDIASKKGDINSLEKNLKLLKKNLDSDEKYSTNALFYASCKGYINVLNWWLNSGLKLKYDCRAMDIASQNLNTKVLNWWLNSGLKLKYSKKSFHMTCAVTDTKKTIKTLNWWLKSKLFLKYEDGMNYAIEELNIPILKWWINSGIELKYDNNIDYINVENKNCINVIKLFIEHDLPMNYSETFLDQVSIKGNVKLLKWWFKSGLEIKYSRIAMDESQFIKILQCWLDSGLELKYTNIAFEFAESPEVLQWWLDSGLKIIYENLDEYLHNEDIDMLNVWSKSGLPLIFSKNTPPIQSDEIIQWCIENKVSKKVYRKKK</sequence>
<name>A0A2L2DHW5_MIMIV</name>
<evidence type="ECO:0000313" key="2">
    <source>
        <dbReference type="EMBL" id="AVG45761.1"/>
    </source>
</evidence>
<accession>A0A2L2DHW5</accession>
<evidence type="ECO:0000256" key="1">
    <source>
        <dbReference type="SAM" id="Coils"/>
    </source>
</evidence>
<keyword evidence="1" id="KW-0175">Coiled coil</keyword>
<organismHost>
    <name type="scientific">Acanthamoeba polyphaga</name>
    <name type="common">Amoeba</name>
    <dbReference type="NCBI Taxonomy" id="5757"/>
</organismHost>
<dbReference type="Proteomes" id="UP000280369">
    <property type="component" value="Segment"/>
</dbReference>
<dbReference type="InterPro" id="IPR036770">
    <property type="entry name" value="Ankyrin_rpt-contain_sf"/>
</dbReference>
<dbReference type="Gene3D" id="1.25.40.20">
    <property type="entry name" value="Ankyrin repeat-containing domain"/>
    <property type="match status" value="1"/>
</dbReference>
<protein>
    <submittedName>
        <fullName evidence="2">Ankyrin repeat protein</fullName>
    </submittedName>
</protein>
<reference evidence="2" key="1">
    <citation type="journal article" date="2017" name="Front. Microbiol.">
        <title>Genome Characterization of the First Mimiviruses of Lineage C Isolated in Brazil.</title>
        <authorList>
            <person name="Assis F.L."/>
            <person name="Franco-Luiz A.P.M."/>
            <person name="Dos Santos R.N."/>
            <person name="Campos F.S."/>
            <person name="Dornas F.P."/>
            <person name="Borato P.V.M."/>
            <person name="Franco A.C."/>
            <person name="Abrahao J.S."/>
            <person name="Colson P."/>
            <person name="Scola B."/>
        </authorList>
    </citation>
    <scope>NUCLEOTIDE SEQUENCE [LARGE SCALE GENOMIC DNA]</scope>
</reference>
<proteinExistence type="predicted"/>
<dbReference type="EMBL" id="MG602507">
    <property type="protein sequence ID" value="AVG45761.1"/>
    <property type="molecule type" value="Genomic_DNA"/>
</dbReference>
<feature type="coiled-coil region" evidence="1">
    <location>
        <begin position="28"/>
        <end position="55"/>
    </location>
</feature>
<dbReference type="SUPFAM" id="SSF140860">
    <property type="entry name" value="Pseudo ankyrin repeat-like"/>
    <property type="match status" value="1"/>
</dbReference>
<organism evidence="2">
    <name type="scientific">Acanthamoeba polyphaga mimivirus</name>
    <name type="common">APMV</name>
    <dbReference type="NCBI Taxonomy" id="212035"/>
    <lineage>
        <taxon>Viruses</taxon>
        <taxon>Varidnaviria</taxon>
        <taxon>Bamfordvirae</taxon>
        <taxon>Nucleocytoviricota</taxon>
        <taxon>Megaviricetes</taxon>
        <taxon>Imitervirales</taxon>
        <taxon>Mimiviridae</taxon>
        <taxon>Megamimivirinae</taxon>
        <taxon>Mimivirus</taxon>
        <taxon>Mimivirus bradfordmassiliense</taxon>
    </lineage>
</organism>
<dbReference type="SUPFAM" id="SSF48403">
    <property type="entry name" value="Ankyrin repeat"/>
    <property type="match status" value="1"/>
</dbReference>